<dbReference type="Proteomes" id="UP000245207">
    <property type="component" value="Unassembled WGS sequence"/>
</dbReference>
<accession>A0A2U1NDI4</accession>
<comment type="caution">
    <text evidence="1">The sequence shown here is derived from an EMBL/GenBank/DDBJ whole genome shotgun (WGS) entry which is preliminary data.</text>
</comment>
<dbReference type="OrthoDB" id="1727409at2759"/>
<organism evidence="1 2">
    <name type="scientific">Artemisia annua</name>
    <name type="common">Sweet wormwood</name>
    <dbReference type="NCBI Taxonomy" id="35608"/>
    <lineage>
        <taxon>Eukaryota</taxon>
        <taxon>Viridiplantae</taxon>
        <taxon>Streptophyta</taxon>
        <taxon>Embryophyta</taxon>
        <taxon>Tracheophyta</taxon>
        <taxon>Spermatophyta</taxon>
        <taxon>Magnoliopsida</taxon>
        <taxon>eudicotyledons</taxon>
        <taxon>Gunneridae</taxon>
        <taxon>Pentapetalae</taxon>
        <taxon>asterids</taxon>
        <taxon>campanulids</taxon>
        <taxon>Asterales</taxon>
        <taxon>Asteraceae</taxon>
        <taxon>Asteroideae</taxon>
        <taxon>Anthemideae</taxon>
        <taxon>Artemisiinae</taxon>
        <taxon>Artemisia</taxon>
    </lineage>
</organism>
<evidence type="ECO:0000313" key="1">
    <source>
        <dbReference type="EMBL" id="PWA71585.1"/>
    </source>
</evidence>
<dbReference type="AlphaFoldDB" id="A0A2U1NDI4"/>
<dbReference type="GO" id="GO:0016787">
    <property type="term" value="F:hydrolase activity"/>
    <property type="evidence" value="ECO:0007669"/>
    <property type="project" value="UniProtKB-KW"/>
</dbReference>
<gene>
    <name evidence="1" type="ORF">CTI12_AA280700</name>
</gene>
<reference evidence="1 2" key="1">
    <citation type="journal article" date="2018" name="Mol. Plant">
        <title>The genome of Artemisia annua provides insight into the evolution of Asteraceae family and artemisinin biosynthesis.</title>
        <authorList>
            <person name="Shen Q."/>
            <person name="Zhang L."/>
            <person name="Liao Z."/>
            <person name="Wang S."/>
            <person name="Yan T."/>
            <person name="Shi P."/>
            <person name="Liu M."/>
            <person name="Fu X."/>
            <person name="Pan Q."/>
            <person name="Wang Y."/>
            <person name="Lv Z."/>
            <person name="Lu X."/>
            <person name="Zhang F."/>
            <person name="Jiang W."/>
            <person name="Ma Y."/>
            <person name="Chen M."/>
            <person name="Hao X."/>
            <person name="Li L."/>
            <person name="Tang Y."/>
            <person name="Lv G."/>
            <person name="Zhou Y."/>
            <person name="Sun X."/>
            <person name="Brodelius P.E."/>
            <person name="Rose J.K.C."/>
            <person name="Tang K."/>
        </authorList>
    </citation>
    <scope>NUCLEOTIDE SEQUENCE [LARGE SCALE GENOMIC DNA]</scope>
    <source>
        <strain evidence="2">cv. Huhao1</strain>
        <tissue evidence="1">Leaf</tissue>
    </source>
</reference>
<proteinExistence type="predicted"/>
<keyword evidence="1" id="KW-0378">Hydrolase</keyword>
<protein>
    <submittedName>
        <fullName evidence="1">Inosine/uridine-preferring nucleoside hydrolase domain-containing protein</fullName>
    </submittedName>
</protein>
<evidence type="ECO:0000313" key="2">
    <source>
        <dbReference type="Proteomes" id="UP000245207"/>
    </source>
</evidence>
<dbReference type="EMBL" id="PKPP01003056">
    <property type="protein sequence ID" value="PWA71585.1"/>
    <property type="molecule type" value="Genomic_DNA"/>
</dbReference>
<sequence>MESCRIGLSMLLPTSVFHFDLPFDISLRILLMNMAGTGDSFGLNQSYPNDASVGNCKYSKAIPHSSGGSLDSEF</sequence>
<keyword evidence="2" id="KW-1185">Reference proteome</keyword>
<name>A0A2U1NDI4_ARTAN</name>